<dbReference type="SUPFAM" id="SSF48403">
    <property type="entry name" value="Ankyrin repeat"/>
    <property type="match status" value="1"/>
</dbReference>
<organism evidence="1 2">
    <name type="scientific">Pandoravirus inopinatum</name>
    <dbReference type="NCBI Taxonomy" id="1605721"/>
    <lineage>
        <taxon>Viruses</taxon>
        <taxon>Pandoravirus</taxon>
    </lineage>
</organism>
<name>A0A0B5J8Y4_9VIRU</name>
<proteinExistence type="predicted"/>
<dbReference type="Proteomes" id="UP000202511">
    <property type="component" value="Segment"/>
</dbReference>
<dbReference type="PANTHER" id="PTHR46586">
    <property type="entry name" value="ANKYRIN REPEAT-CONTAINING PROTEIN"/>
    <property type="match status" value="1"/>
</dbReference>
<accession>A0A0B5J8Y4</accession>
<evidence type="ECO:0000313" key="1">
    <source>
        <dbReference type="EMBL" id="AJF97256.1"/>
    </source>
</evidence>
<dbReference type="KEGG" id="vg:23462173"/>
<dbReference type="Gene3D" id="1.25.40.20">
    <property type="entry name" value="Ankyrin repeat-containing domain"/>
    <property type="match status" value="1"/>
</dbReference>
<dbReference type="GeneID" id="23462173"/>
<dbReference type="PANTHER" id="PTHR46586:SF3">
    <property type="entry name" value="ANKYRIN REPEAT-CONTAINING PROTEIN"/>
    <property type="match status" value="1"/>
</dbReference>
<dbReference type="InterPro" id="IPR036770">
    <property type="entry name" value="Ankyrin_rpt-contain_sf"/>
</dbReference>
<dbReference type="InterPro" id="IPR052050">
    <property type="entry name" value="SecEffector_AnkRepeat"/>
</dbReference>
<reference evidence="1 2" key="1">
    <citation type="journal article" date="2015" name="Parasitol. Res.">
        <title>Viruses in close associations with free-living amoebae.</title>
        <authorList>
            <person name="Scheid P."/>
        </authorList>
    </citation>
    <scope>NUCLEOTIDE SEQUENCE [LARGE SCALE GENOMIC DNA]</scope>
    <source>
        <strain evidence="1">KlaHel</strain>
    </source>
</reference>
<sequence length="590" mass="65661">MEKRARARLRRWHPRTVKKSKEAGGLHGVTLSTAPRHRSFFFFALIGCRRACALERSPQKAKQKTDNHGDRRRAARRSPGMKIKFFYTKNKEWHWPRQISRVQNTIFFAVGASVYKPRRKRAKGHIGEQTKIFFTKCCCLLARVVVLSLLSLVSPSHPATAMATWATLPVEMRAAVLDHIDNSHDFVACMLASRLFYEAATDTQRRMWRYAPERPNAPNVFNSDEPLGVMAVVWNRWAHRLDFDYEQIIWGPAQSGRVEVLRFVCAIVGPAGGAQPTGPCLCSRWRKCACDDPKRIDEMRCNAFRDAVYAAAASGHTDAVLYLMNVIAALADLRPHALCAAASHAQIHVIEALSMDRPPDRKTIVQMVDNALDHRHPHVALWLHDRGWADAEVIAPFLARLLLVAASCACASDFEGAWRLVVLREPDSVRRWWRTAMLKAGPSGNVSALGWLLGSPPDTGMPPSSSSASVASHALIGAIEHGHLDAAVLLRERGATVSLPMFQCALQWATTNGHADAVVPLCEAFYDPALMKGGHRLVECACEMDHVGLLAFACERFGAHLAVHAWRWARASANCKGGRVLLWLNKHFPS</sequence>
<dbReference type="RefSeq" id="YP_009119491.1">
    <property type="nucleotide sequence ID" value="NC_026440.1"/>
</dbReference>
<protein>
    <submittedName>
        <fullName evidence="1">Ankyrin repeat protein</fullName>
    </submittedName>
</protein>
<evidence type="ECO:0000313" key="2">
    <source>
        <dbReference type="Proteomes" id="UP000202511"/>
    </source>
</evidence>
<dbReference type="EMBL" id="KP136319">
    <property type="protein sequence ID" value="AJF97256.1"/>
    <property type="molecule type" value="Genomic_DNA"/>
</dbReference>